<dbReference type="NCBIfam" id="TIGR03223">
    <property type="entry name" value="Phn_opern_protn"/>
    <property type="match status" value="1"/>
</dbReference>
<dbReference type="InterPro" id="IPR009389">
    <property type="entry name" value="DUF1045"/>
</dbReference>
<dbReference type="Gene3D" id="3.90.1140.10">
    <property type="entry name" value="Cyclic phosphodiesterase"/>
    <property type="match status" value="1"/>
</dbReference>
<sequence>MTGPAIEGYARYAIYYAPEAGSPLWRFGSAWLGWDAETGEVPPRPEVSGLPAPAEDLTASPRRYGFHGTLKPPFALADGTSPAELLAAAEAMAARMIPFEAPPLALHALGRFASLRLSEPSEAMAAMAMTCVETLDRFRAPPSEAELERRRANPLSAEQEAMLARWGYPYVGPGFRFHLTLSSALSPEDLEATAAALAPHVAPFRAAPLAVREVALYGDPGGGAPFRLLRRLPFGG</sequence>
<protein>
    <submittedName>
        <fullName evidence="1">Putative phosphonate metabolism protein</fullName>
    </submittedName>
</protein>
<dbReference type="OrthoDB" id="4954742at2"/>
<dbReference type="EMBL" id="FNMZ01000007">
    <property type="protein sequence ID" value="SDX61989.1"/>
    <property type="molecule type" value="Genomic_DNA"/>
</dbReference>
<evidence type="ECO:0000313" key="1">
    <source>
        <dbReference type="EMBL" id="SDX61989.1"/>
    </source>
</evidence>
<dbReference type="RefSeq" id="WP_092683939.1">
    <property type="nucleotide sequence ID" value="NZ_FNMZ01000007.1"/>
</dbReference>
<proteinExistence type="predicted"/>
<dbReference type="Pfam" id="PF06299">
    <property type="entry name" value="DUF1045"/>
    <property type="match status" value="1"/>
</dbReference>
<reference evidence="1 2" key="1">
    <citation type="submission" date="2016-10" db="EMBL/GenBank/DDBJ databases">
        <authorList>
            <person name="de Groot N.N."/>
        </authorList>
    </citation>
    <scope>NUCLEOTIDE SEQUENCE [LARGE SCALE GENOMIC DNA]</scope>
    <source>
        <strain evidence="1 2">DSM 17890</strain>
    </source>
</reference>
<organism evidence="1 2">
    <name type="scientific">Albimonas donghaensis</name>
    <dbReference type="NCBI Taxonomy" id="356660"/>
    <lineage>
        <taxon>Bacteria</taxon>
        <taxon>Pseudomonadati</taxon>
        <taxon>Pseudomonadota</taxon>
        <taxon>Alphaproteobacteria</taxon>
        <taxon>Rhodobacterales</taxon>
        <taxon>Paracoccaceae</taxon>
        <taxon>Albimonas</taxon>
    </lineage>
</organism>
<dbReference type="Proteomes" id="UP000199118">
    <property type="component" value="Unassembled WGS sequence"/>
</dbReference>
<gene>
    <name evidence="1" type="ORF">SAMN05444336_107119</name>
</gene>
<dbReference type="PIRSF" id="PIRSF033328">
    <property type="entry name" value="Phest_Mll4975"/>
    <property type="match status" value="1"/>
</dbReference>
<accession>A0A1H3D8I0</accession>
<evidence type="ECO:0000313" key="2">
    <source>
        <dbReference type="Proteomes" id="UP000199118"/>
    </source>
</evidence>
<dbReference type="STRING" id="356660.SAMN05444336_107119"/>
<keyword evidence="2" id="KW-1185">Reference proteome</keyword>
<dbReference type="AlphaFoldDB" id="A0A1H3D8I0"/>
<name>A0A1H3D8I0_9RHOB</name>